<feature type="active site" description="Charge relay system" evidence="5">
    <location>
        <position position="130"/>
    </location>
</feature>
<dbReference type="AlphaFoldDB" id="A0AAX4HK50"/>
<keyword evidence="4 5" id="KW-0720">Serine protease</keyword>
<dbReference type="InterPro" id="IPR036852">
    <property type="entry name" value="Peptidase_S8/S53_dom_sf"/>
</dbReference>
<keyword evidence="9" id="KW-1185">Reference proteome</keyword>
<dbReference type="InterPro" id="IPR015500">
    <property type="entry name" value="Peptidase_S8_subtilisin-rel"/>
</dbReference>
<dbReference type="EMBL" id="CP139487">
    <property type="protein sequence ID" value="WPU63610.1"/>
    <property type="molecule type" value="Genomic_DNA"/>
</dbReference>
<proteinExistence type="inferred from homology"/>
<dbReference type="Proteomes" id="UP001324634">
    <property type="component" value="Chromosome"/>
</dbReference>
<dbReference type="PROSITE" id="PS51892">
    <property type="entry name" value="SUBTILASE"/>
    <property type="match status" value="1"/>
</dbReference>
<evidence type="ECO:0000256" key="2">
    <source>
        <dbReference type="ARBA" id="ARBA00022670"/>
    </source>
</evidence>
<dbReference type="PANTHER" id="PTHR43806">
    <property type="entry name" value="PEPTIDASE S8"/>
    <property type="match status" value="1"/>
</dbReference>
<feature type="signal peptide" evidence="6">
    <location>
        <begin position="1"/>
        <end position="18"/>
    </location>
</feature>
<accession>A0AAX4HK50</accession>
<protein>
    <submittedName>
        <fullName evidence="8">S8 family serine peptidase</fullName>
    </submittedName>
</protein>
<evidence type="ECO:0000256" key="6">
    <source>
        <dbReference type="SAM" id="SignalP"/>
    </source>
</evidence>
<dbReference type="GO" id="GO:0006508">
    <property type="term" value="P:proteolysis"/>
    <property type="evidence" value="ECO:0007669"/>
    <property type="project" value="UniProtKB-KW"/>
</dbReference>
<feature type="active site" description="Charge relay system" evidence="5">
    <location>
        <position position="340"/>
    </location>
</feature>
<evidence type="ECO:0000313" key="8">
    <source>
        <dbReference type="EMBL" id="WPU63610.1"/>
    </source>
</evidence>
<evidence type="ECO:0000256" key="3">
    <source>
        <dbReference type="ARBA" id="ARBA00022801"/>
    </source>
</evidence>
<evidence type="ECO:0000256" key="5">
    <source>
        <dbReference type="PROSITE-ProRule" id="PRU01240"/>
    </source>
</evidence>
<dbReference type="RefSeq" id="WP_321390629.1">
    <property type="nucleotide sequence ID" value="NZ_CP139487.1"/>
</dbReference>
<dbReference type="GO" id="GO:0004252">
    <property type="term" value="F:serine-type endopeptidase activity"/>
    <property type="evidence" value="ECO:0007669"/>
    <property type="project" value="UniProtKB-UniRule"/>
</dbReference>
<organism evidence="8 9">
    <name type="scientific">Peredibacter starrii</name>
    <dbReference type="NCBI Taxonomy" id="28202"/>
    <lineage>
        <taxon>Bacteria</taxon>
        <taxon>Pseudomonadati</taxon>
        <taxon>Bdellovibrionota</taxon>
        <taxon>Bacteriovoracia</taxon>
        <taxon>Bacteriovoracales</taxon>
        <taxon>Bacteriovoracaceae</taxon>
        <taxon>Peredibacter</taxon>
    </lineage>
</organism>
<dbReference type="Gene3D" id="3.40.50.200">
    <property type="entry name" value="Peptidase S8/S53 domain"/>
    <property type="match status" value="1"/>
</dbReference>
<name>A0AAX4HK50_9BACT</name>
<feature type="active site" description="Charge relay system" evidence="5">
    <location>
        <position position="25"/>
    </location>
</feature>
<dbReference type="KEGG" id="psti:SOO65_13015"/>
<reference evidence="8 9" key="1">
    <citation type="submission" date="2023-11" db="EMBL/GenBank/DDBJ databases">
        <title>Peredibacter starrii A3.12.</title>
        <authorList>
            <person name="Mitchell R.J."/>
        </authorList>
    </citation>
    <scope>NUCLEOTIDE SEQUENCE [LARGE SCALE GENOMIC DNA]</scope>
    <source>
        <strain evidence="8 9">A3.12</strain>
    </source>
</reference>
<dbReference type="Pfam" id="PF00082">
    <property type="entry name" value="Peptidase_S8"/>
    <property type="match status" value="1"/>
</dbReference>
<dbReference type="InterPro" id="IPR000209">
    <property type="entry name" value="Peptidase_S8/S53_dom"/>
</dbReference>
<dbReference type="InterPro" id="IPR050131">
    <property type="entry name" value="Peptidase_S8_subtilisin-like"/>
</dbReference>
<keyword evidence="3 5" id="KW-0378">Hydrolase</keyword>
<dbReference type="PRINTS" id="PR00723">
    <property type="entry name" value="SUBTILISIN"/>
</dbReference>
<keyword evidence="6" id="KW-0732">Signal</keyword>
<feature type="chain" id="PRO_5043399523" evidence="6">
    <location>
        <begin position="19"/>
        <end position="443"/>
    </location>
</feature>
<dbReference type="PANTHER" id="PTHR43806:SF11">
    <property type="entry name" value="CEREVISIN-RELATED"/>
    <property type="match status" value="1"/>
</dbReference>
<evidence type="ECO:0000259" key="7">
    <source>
        <dbReference type="Pfam" id="PF00082"/>
    </source>
</evidence>
<evidence type="ECO:0000256" key="1">
    <source>
        <dbReference type="ARBA" id="ARBA00011073"/>
    </source>
</evidence>
<comment type="similarity">
    <text evidence="1 5">Belongs to the peptidase S8 family.</text>
</comment>
<dbReference type="SUPFAM" id="SSF52743">
    <property type="entry name" value="Subtilisin-like"/>
    <property type="match status" value="1"/>
</dbReference>
<sequence>MKWISLCVLATIGFQANAATIAVIDSGLDYKHEMIVPNLWTNAGEVEDRRDNDGNGYQDDVHGWNFAEQNGNIIDYSYLGTFSPDCSKYFDIQGKMFLGQATESEIAWLKEKVKDPNFIKEMGKFGNFVHGTHVAGISIRNTKNNVMGIKLIPTEVKPFFDGLARNKAYQADRWSLLEKAFDALAAEQMKMLTDIARFTAYHKADVANGSFGTGFNQAKMITDNAYRIIFFKKPSEEDSNRAAAMFIAAMVKHGQNFVAAAPNTLFVFAAGNDGMSNDQFGTSPANIKADNVITVGATYKNEFFAPFSNYGKKMVDIAAPGMLIHSAIPGNEYLKVSGTSQASPFVANVAAQIKEANPRLKPVEIKKILMGTVDPKGFLADKVATGGIVNTERAVVAAQMTNSMSVTEAISRAKSAVKAPSSFRSERVYPFSVVPMPLTPMFK</sequence>
<keyword evidence="2 5" id="KW-0645">Protease</keyword>
<evidence type="ECO:0000313" key="9">
    <source>
        <dbReference type="Proteomes" id="UP001324634"/>
    </source>
</evidence>
<feature type="domain" description="Peptidase S8/S53" evidence="7">
    <location>
        <begin position="18"/>
        <end position="374"/>
    </location>
</feature>
<gene>
    <name evidence="8" type="ORF">SOO65_13015</name>
</gene>
<evidence type="ECO:0000256" key="4">
    <source>
        <dbReference type="ARBA" id="ARBA00022825"/>
    </source>
</evidence>